<evidence type="ECO:0000313" key="2">
    <source>
        <dbReference type="Proteomes" id="UP000192501"/>
    </source>
</evidence>
<dbReference type="VEuPathDB" id="MicrosporidiaDB:A0H76_1526"/>
<organism evidence="1 2">
    <name type="scientific">Hepatospora eriocheir</name>
    <dbReference type="NCBI Taxonomy" id="1081669"/>
    <lineage>
        <taxon>Eukaryota</taxon>
        <taxon>Fungi</taxon>
        <taxon>Fungi incertae sedis</taxon>
        <taxon>Microsporidia</taxon>
        <taxon>Hepatosporidae</taxon>
        <taxon>Hepatospora</taxon>
    </lineage>
</organism>
<evidence type="ECO:0000313" key="1">
    <source>
        <dbReference type="EMBL" id="ORE00323.1"/>
    </source>
</evidence>
<comment type="caution">
    <text evidence="1">The sequence shown here is derived from an EMBL/GenBank/DDBJ whole genome shotgun (WGS) entry which is preliminary data.</text>
</comment>
<protein>
    <submittedName>
        <fullName evidence="1">Uncharacterized protein</fullName>
    </submittedName>
</protein>
<gene>
    <name evidence="1" type="ORF">A0H76_1526</name>
</gene>
<name>A0A1X0QKN1_9MICR</name>
<dbReference type="AlphaFoldDB" id="A0A1X0QKN1"/>
<reference evidence="1 2" key="1">
    <citation type="journal article" date="2017" name="Environ. Microbiol.">
        <title>Decay of the glycolytic pathway and adaptation to intranuclear parasitism within Enterocytozoonidae microsporidia.</title>
        <authorList>
            <person name="Wiredu Boakye D."/>
            <person name="Jaroenlak P."/>
            <person name="Prachumwat A."/>
            <person name="Williams T.A."/>
            <person name="Bateman K.S."/>
            <person name="Itsathitphaisarn O."/>
            <person name="Sritunyalucksana K."/>
            <person name="Paszkiewicz K.H."/>
            <person name="Moore K.A."/>
            <person name="Stentiford G.D."/>
            <person name="Williams B.A."/>
        </authorList>
    </citation>
    <scope>NUCLEOTIDE SEQUENCE [LARGE SCALE GENOMIC DNA]</scope>
    <source>
        <strain evidence="2">canceri</strain>
    </source>
</reference>
<dbReference type="VEuPathDB" id="MicrosporidiaDB:HERIO_2075"/>
<dbReference type="EMBL" id="LTAI01000034">
    <property type="protein sequence ID" value="ORE00323.1"/>
    <property type="molecule type" value="Genomic_DNA"/>
</dbReference>
<accession>A0A1X0QKN1</accession>
<sequence length="121" mass="14379">MNHLISLEIRIYDHLELDELEGVIELSNDNSYNRCLGVCSIEIVKGKNQIDWKNRKIDLNLNEIIEGMRRQHEKNKIKENQGIINCRRLKIGREVYMKVCVRDKQKEFQLGPFRIVDLNKN</sequence>
<proteinExistence type="predicted"/>
<dbReference type="Proteomes" id="UP000192501">
    <property type="component" value="Unassembled WGS sequence"/>
</dbReference>